<name>A0A2T9JZK4_9CAUL</name>
<feature type="domain" description="NAD(P)-binding" evidence="8">
    <location>
        <begin position="4"/>
        <end position="321"/>
    </location>
</feature>
<proteinExistence type="inferred from homology"/>
<dbReference type="PANTHER" id="PTHR43000">
    <property type="entry name" value="DTDP-D-GLUCOSE 4,6-DEHYDRATASE-RELATED"/>
    <property type="match status" value="1"/>
</dbReference>
<dbReference type="EMBL" id="QDKQ01000043">
    <property type="protein sequence ID" value="PVM89156.1"/>
    <property type="molecule type" value="Genomic_DNA"/>
</dbReference>
<evidence type="ECO:0000256" key="2">
    <source>
        <dbReference type="ARBA" id="ARBA00001911"/>
    </source>
</evidence>
<organism evidence="9 10">
    <name type="scientific">Caulobacter endophyticus</name>
    <dbReference type="NCBI Taxonomy" id="2172652"/>
    <lineage>
        <taxon>Bacteria</taxon>
        <taxon>Pseudomonadati</taxon>
        <taxon>Pseudomonadota</taxon>
        <taxon>Alphaproteobacteria</taxon>
        <taxon>Caulobacterales</taxon>
        <taxon>Caulobacteraceae</taxon>
        <taxon>Caulobacter</taxon>
    </lineage>
</organism>
<evidence type="ECO:0000256" key="1">
    <source>
        <dbReference type="ARBA" id="ARBA00001539"/>
    </source>
</evidence>
<dbReference type="GO" id="GO:0009225">
    <property type="term" value="P:nucleotide-sugar metabolic process"/>
    <property type="evidence" value="ECO:0007669"/>
    <property type="project" value="InterPro"/>
</dbReference>
<evidence type="ECO:0000256" key="4">
    <source>
        <dbReference type="ARBA" id="ARBA00011990"/>
    </source>
</evidence>
<evidence type="ECO:0000256" key="6">
    <source>
        <dbReference type="ARBA" id="ARBA00023239"/>
    </source>
</evidence>
<dbReference type="InterPro" id="IPR020904">
    <property type="entry name" value="Sc_DH/Rdtase_CS"/>
</dbReference>
<comment type="cofactor">
    <cofactor evidence="2 7">
        <name>NAD(+)</name>
        <dbReference type="ChEBI" id="CHEBI:57540"/>
    </cofactor>
</comment>
<sequence length="349" mass="37703">MKLLITGGAGFIGSTLVRSALAAGHAVVNVDALTYAGDLANLAEVEAHPAYAFEQADIADAQAVATIFERHAPDAVLHLAAESHVDRSIDGPLAFVRTNVMGTAVLLEAARAHYGRLDAERAARFRFVHVSTDEVYGALGPDDAPFDEHSPIDPTSPYSSSKAASDLLARAWGRTYGLPVIVTSCSNNYGPRQHPEKLIPTVIFNALAGRPIPVYGDGRQVRDWLHVEDHASALLRVLDAGAPGQTYLIGGDAERANIDLVRAICAALDKVRPGNTPREDLITYVADRPAHDRRYAIDAGKLQRDLGWSPAMTIEEGLERTVRWYLDNDAWWDALRAKGFAGQRLGVTA</sequence>
<dbReference type="Pfam" id="PF16363">
    <property type="entry name" value="GDP_Man_Dehyd"/>
    <property type="match status" value="1"/>
</dbReference>
<dbReference type="AlphaFoldDB" id="A0A2T9JZK4"/>
<evidence type="ECO:0000256" key="3">
    <source>
        <dbReference type="ARBA" id="ARBA00008178"/>
    </source>
</evidence>
<reference evidence="9 10" key="1">
    <citation type="submission" date="2018-04" db="EMBL/GenBank/DDBJ databases">
        <title>The genome sequence of Caulobacter sp. 744.</title>
        <authorList>
            <person name="Gao J."/>
            <person name="Sun J."/>
        </authorList>
    </citation>
    <scope>NUCLEOTIDE SEQUENCE [LARGE SCALE GENOMIC DNA]</scope>
    <source>
        <strain evidence="9 10">774</strain>
    </source>
</reference>
<protein>
    <recommendedName>
        <fullName evidence="4 7">dTDP-glucose 4,6-dehydratase</fullName>
        <ecNumber evidence="4 7">4.2.1.46</ecNumber>
    </recommendedName>
</protein>
<dbReference type="Gene3D" id="3.90.25.10">
    <property type="entry name" value="UDP-galactose 4-epimerase, domain 1"/>
    <property type="match status" value="1"/>
</dbReference>
<comment type="similarity">
    <text evidence="3 7">Belongs to the NAD(P)-dependent epimerase/dehydratase family. dTDP-glucose dehydratase subfamily.</text>
</comment>
<dbReference type="InterPro" id="IPR016040">
    <property type="entry name" value="NAD(P)-bd_dom"/>
</dbReference>
<dbReference type="CDD" id="cd05246">
    <property type="entry name" value="dTDP_GD_SDR_e"/>
    <property type="match status" value="1"/>
</dbReference>
<dbReference type="RefSeq" id="WP_109101220.1">
    <property type="nucleotide sequence ID" value="NZ_QDKQ01000043.1"/>
</dbReference>
<comment type="caution">
    <text evidence="9">The sequence shown here is derived from an EMBL/GenBank/DDBJ whole genome shotgun (WGS) entry which is preliminary data.</text>
</comment>
<evidence type="ECO:0000313" key="10">
    <source>
        <dbReference type="Proteomes" id="UP000245073"/>
    </source>
</evidence>
<comment type="catalytic activity">
    <reaction evidence="1 7">
        <text>dTDP-alpha-D-glucose = dTDP-4-dehydro-6-deoxy-alpha-D-glucose + H2O</text>
        <dbReference type="Rhea" id="RHEA:17221"/>
        <dbReference type="ChEBI" id="CHEBI:15377"/>
        <dbReference type="ChEBI" id="CHEBI:57477"/>
        <dbReference type="ChEBI" id="CHEBI:57649"/>
        <dbReference type="EC" id="4.2.1.46"/>
    </reaction>
</comment>
<gene>
    <name evidence="9" type="primary">rfbB</name>
    <name evidence="9" type="ORF">DDF67_12525</name>
</gene>
<evidence type="ECO:0000259" key="8">
    <source>
        <dbReference type="Pfam" id="PF16363"/>
    </source>
</evidence>
<dbReference type="SUPFAM" id="SSF51735">
    <property type="entry name" value="NAD(P)-binding Rossmann-fold domains"/>
    <property type="match status" value="1"/>
</dbReference>
<dbReference type="PROSITE" id="PS00061">
    <property type="entry name" value="ADH_SHORT"/>
    <property type="match status" value="1"/>
</dbReference>
<dbReference type="NCBIfam" id="TIGR01181">
    <property type="entry name" value="dTDP_gluc_dehyt"/>
    <property type="match status" value="1"/>
</dbReference>
<keyword evidence="5" id="KW-0520">NAD</keyword>
<dbReference type="OrthoDB" id="9801785at2"/>
<evidence type="ECO:0000256" key="7">
    <source>
        <dbReference type="RuleBase" id="RU004473"/>
    </source>
</evidence>
<accession>A0A2T9JZK4</accession>
<evidence type="ECO:0000313" key="9">
    <source>
        <dbReference type="EMBL" id="PVM89156.1"/>
    </source>
</evidence>
<keyword evidence="10" id="KW-1185">Reference proteome</keyword>
<evidence type="ECO:0000256" key="5">
    <source>
        <dbReference type="ARBA" id="ARBA00023027"/>
    </source>
</evidence>
<dbReference type="InterPro" id="IPR005888">
    <property type="entry name" value="dTDP_Gluc_deHydtase"/>
</dbReference>
<keyword evidence="6 7" id="KW-0456">Lyase</keyword>
<dbReference type="InterPro" id="IPR036291">
    <property type="entry name" value="NAD(P)-bd_dom_sf"/>
</dbReference>
<dbReference type="Gene3D" id="3.40.50.720">
    <property type="entry name" value="NAD(P)-binding Rossmann-like Domain"/>
    <property type="match status" value="1"/>
</dbReference>
<dbReference type="GO" id="GO:0008460">
    <property type="term" value="F:dTDP-glucose 4,6-dehydratase activity"/>
    <property type="evidence" value="ECO:0007669"/>
    <property type="project" value="UniProtKB-EC"/>
</dbReference>
<dbReference type="EC" id="4.2.1.46" evidence="4 7"/>
<dbReference type="Proteomes" id="UP000245073">
    <property type="component" value="Unassembled WGS sequence"/>
</dbReference>